<evidence type="ECO:0000313" key="2">
    <source>
        <dbReference type="Proteomes" id="UP001597371"/>
    </source>
</evidence>
<dbReference type="Proteomes" id="UP001597371">
    <property type="component" value="Unassembled WGS sequence"/>
</dbReference>
<proteinExistence type="predicted"/>
<dbReference type="Pfam" id="PF01042">
    <property type="entry name" value="Ribonuc_L-PSP"/>
    <property type="match status" value="1"/>
</dbReference>
<dbReference type="EC" id="3.5.-.-" evidence="1"/>
<evidence type="ECO:0000313" key="1">
    <source>
        <dbReference type="EMBL" id="MFD2238049.1"/>
    </source>
</evidence>
<name>A0ABW5CL92_9HYPH</name>
<gene>
    <name evidence="1" type="ORF">ACFSKQ_11325</name>
</gene>
<keyword evidence="2" id="KW-1185">Reference proteome</keyword>
<keyword evidence="1" id="KW-0378">Hydrolase</keyword>
<dbReference type="GO" id="GO:0016787">
    <property type="term" value="F:hydrolase activity"/>
    <property type="evidence" value="ECO:0007669"/>
    <property type="project" value="UniProtKB-KW"/>
</dbReference>
<sequence length="148" mass="15519">MHHNLPKPGTGHAPALSPVFAPQVPAPLAAYSHAVAVEAGARLVFCSGQLAIGPDGAVPQGCEAQAELCFAQIGTILSGAGLCLRDVVRINAFVTAREHMAPYMRVRDRLFPAPFPASTLMIVSGFTREEFVVEIEVVAAGRAEGEDA</sequence>
<dbReference type="PANTHER" id="PTHR43857:SF1">
    <property type="entry name" value="YJGH FAMILY PROTEIN"/>
    <property type="match status" value="1"/>
</dbReference>
<dbReference type="EMBL" id="JBHUIJ010000013">
    <property type="protein sequence ID" value="MFD2238049.1"/>
    <property type="molecule type" value="Genomic_DNA"/>
</dbReference>
<protein>
    <submittedName>
        <fullName evidence="1">RidA family protein</fullName>
        <ecNumber evidence="1">3.5.-.-</ecNumber>
    </submittedName>
</protein>
<dbReference type="InterPro" id="IPR035959">
    <property type="entry name" value="RutC-like_sf"/>
</dbReference>
<organism evidence="1 2">
    <name type="scientific">Aureimonas populi</name>
    <dbReference type="NCBI Taxonomy" id="1701758"/>
    <lineage>
        <taxon>Bacteria</taxon>
        <taxon>Pseudomonadati</taxon>
        <taxon>Pseudomonadota</taxon>
        <taxon>Alphaproteobacteria</taxon>
        <taxon>Hyphomicrobiales</taxon>
        <taxon>Aurantimonadaceae</taxon>
        <taxon>Aureimonas</taxon>
    </lineage>
</organism>
<dbReference type="RefSeq" id="WP_209739186.1">
    <property type="nucleotide sequence ID" value="NZ_CP072611.1"/>
</dbReference>
<dbReference type="PANTHER" id="PTHR43857">
    <property type="entry name" value="BLR7761 PROTEIN"/>
    <property type="match status" value="1"/>
</dbReference>
<dbReference type="Gene3D" id="3.30.1330.40">
    <property type="entry name" value="RutC-like"/>
    <property type="match status" value="1"/>
</dbReference>
<reference evidence="2" key="1">
    <citation type="journal article" date="2019" name="Int. J. Syst. Evol. Microbiol.">
        <title>The Global Catalogue of Microorganisms (GCM) 10K type strain sequencing project: providing services to taxonomists for standard genome sequencing and annotation.</title>
        <authorList>
            <consortium name="The Broad Institute Genomics Platform"/>
            <consortium name="The Broad Institute Genome Sequencing Center for Infectious Disease"/>
            <person name="Wu L."/>
            <person name="Ma J."/>
        </authorList>
    </citation>
    <scope>NUCLEOTIDE SEQUENCE [LARGE SCALE GENOMIC DNA]</scope>
    <source>
        <strain evidence="2">ZS-35-S2</strain>
    </source>
</reference>
<comment type="caution">
    <text evidence="1">The sequence shown here is derived from an EMBL/GenBank/DDBJ whole genome shotgun (WGS) entry which is preliminary data.</text>
</comment>
<dbReference type="InterPro" id="IPR006175">
    <property type="entry name" value="YjgF/YER057c/UK114"/>
</dbReference>
<accession>A0ABW5CL92</accession>
<dbReference type="SUPFAM" id="SSF55298">
    <property type="entry name" value="YjgF-like"/>
    <property type="match status" value="1"/>
</dbReference>